<dbReference type="EMBL" id="CP090958">
    <property type="protein sequence ID" value="WGW11053.1"/>
    <property type="molecule type" value="Genomic_DNA"/>
</dbReference>
<dbReference type="Gene3D" id="3.40.50.300">
    <property type="entry name" value="P-loop containing nucleotide triphosphate hydrolases"/>
    <property type="match status" value="2"/>
</dbReference>
<dbReference type="PANTHER" id="PTHR47957:SF3">
    <property type="entry name" value="ATP-DEPENDENT HELICASE HRQ1"/>
    <property type="match status" value="1"/>
</dbReference>
<proteinExistence type="predicted"/>
<dbReference type="InterPro" id="IPR001650">
    <property type="entry name" value="Helicase_C-like"/>
</dbReference>
<evidence type="ECO:0000313" key="6">
    <source>
        <dbReference type="EMBL" id="WGW11053.1"/>
    </source>
</evidence>
<keyword evidence="6" id="KW-0347">Helicase</keyword>
<evidence type="ECO:0000259" key="5">
    <source>
        <dbReference type="PROSITE" id="PS51194"/>
    </source>
</evidence>
<keyword evidence="1" id="KW-0547">Nucleotide-binding</keyword>
<dbReference type="Pfam" id="PF09369">
    <property type="entry name" value="MZB"/>
    <property type="match status" value="1"/>
</dbReference>
<dbReference type="PROSITE" id="PS51194">
    <property type="entry name" value="HELICASE_CTER"/>
    <property type="match status" value="1"/>
</dbReference>
<dbReference type="InterPro" id="IPR027417">
    <property type="entry name" value="P-loop_NTPase"/>
</dbReference>
<sequence length="825" mass="87396">MPSASAAFDVIAGFGDRAERIVHLHEVPERVARHADWPDWLHADVRAALERSGVSRPWQHQVDAANLARNGENIVVATGTASGKSLGYLMPSLTSVLEGLDSIDGRGSTVIYISPTKALAADQLNAIEELGIKGVRAATYDGDTSLDSRDWIRRHANYVLTNPDLLHRSLLPGHPRWSSFLKACTHIVIDECHGYRGLFGSHVSAVLRRLLRMARYYGANPTVIAASATIADPAGSLSRLTGQPAVAVTDDASPHSAGKFVLWEPPLLPGGGGEHDAPVRRTAITESGTLLADLVAGGIRTIAFIRSRRGSEAMAATARRLLADVDDTLPRKVAAYRGGYLPEERRLLESALRRGQLLAVASTNALELGVDISGLDAVIIAGWPGTRASLWQQAGRAGRAGADWLAIFVARDDPLDTFLVHHPESIFETSVEASVFDTDNPYVLAGHLCAAAEELPLTESDLALFSDSARGIVDILVQRGLLRKRPAGWFWTKREAAAGLTDLRGAGGPPVRVVDHATGRLMGTVDAASAHAQVHTGAVYMHQGATFLVDALDEEDGVALVQPAHPDYTTQARNVTEIRVLEPAWTKLWGNGVRLSFGTVQVSEQVVSYLRRQLVTNQVIAEEPLDLPARELSTKAVWWTLPKDLLEQAEIGPAEVPGAAHAAEHAAIGLLPLLATCDRWDIGGVSTALHQDTGQATIFVYDGHPGGAGFAERGAHAANVWLGATAAAIAACECPEGCPSCVQSPKCGNGNEPLDKEAALTLLRAMLDGASPDDSAEVPGGAVEVPASSGLLTSPGLSAPPYRPEPADLPAPADRAASADRPATP</sequence>
<organism evidence="6 7">
    <name type="scientific">Saxibacter everestensis</name>
    <dbReference type="NCBI Taxonomy" id="2909229"/>
    <lineage>
        <taxon>Bacteria</taxon>
        <taxon>Bacillati</taxon>
        <taxon>Actinomycetota</taxon>
        <taxon>Actinomycetes</taxon>
        <taxon>Micrococcales</taxon>
        <taxon>Brevibacteriaceae</taxon>
        <taxon>Saxibacter</taxon>
    </lineage>
</organism>
<dbReference type="RefSeq" id="WP_349637836.1">
    <property type="nucleotide sequence ID" value="NZ_CP090958.1"/>
</dbReference>
<dbReference type="PROSITE" id="PS51192">
    <property type="entry name" value="HELICASE_ATP_BIND_1"/>
    <property type="match status" value="1"/>
</dbReference>
<feature type="domain" description="Helicase ATP-binding" evidence="4">
    <location>
        <begin position="65"/>
        <end position="248"/>
    </location>
</feature>
<keyword evidence="6" id="KW-0378">Hydrolase</keyword>
<dbReference type="SUPFAM" id="SSF52540">
    <property type="entry name" value="P-loop containing nucleoside triphosphate hydrolases"/>
    <property type="match status" value="1"/>
</dbReference>
<dbReference type="Pfam" id="PF00270">
    <property type="entry name" value="DEAD"/>
    <property type="match status" value="1"/>
</dbReference>
<dbReference type="NCBIfam" id="TIGR03817">
    <property type="entry name" value="DECH_helic"/>
    <property type="match status" value="1"/>
</dbReference>
<protein>
    <submittedName>
        <fullName evidence="6">DEAD/DEAH box helicase</fullName>
    </submittedName>
</protein>
<reference evidence="6 7" key="1">
    <citation type="submission" date="2023-05" db="EMBL/GenBank/DDBJ databases">
        <title>Lithophilousrod everest ZFBP1038 complete genpme.</title>
        <authorList>
            <person name="Tian M."/>
        </authorList>
    </citation>
    <scope>NUCLEOTIDE SEQUENCE [LARGE SCALE GENOMIC DNA]</scope>
    <source>
        <strain evidence="6 7">ZFBP1038</strain>
    </source>
</reference>
<dbReference type="SMART" id="SM00490">
    <property type="entry name" value="HELICc"/>
    <property type="match status" value="1"/>
</dbReference>
<dbReference type="InterPro" id="IPR022307">
    <property type="entry name" value="Helicase_put_actinobac"/>
</dbReference>
<evidence type="ECO:0000256" key="2">
    <source>
        <dbReference type="ARBA" id="ARBA00022840"/>
    </source>
</evidence>
<dbReference type="InterPro" id="IPR014001">
    <property type="entry name" value="Helicase_ATP-bd"/>
</dbReference>
<dbReference type="InterPro" id="IPR055227">
    <property type="entry name" value="HRQ1_WHD"/>
</dbReference>
<name>A0ABY8QQ03_9MICO</name>
<dbReference type="PANTHER" id="PTHR47957">
    <property type="entry name" value="ATP-DEPENDENT HELICASE HRQ1"/>
    <property type="match status" value="1"/>
</dbReference>
<keyword evidence="7" id="KW-1185">Reference proteome</keyword>
<dbReference type="CDD" id="cd18797">
    <property type="entry name" value="SF2_C_Hrq"/>
    <property type="match status" value="1"/>
</dbReference>
<evidence type="ECO:0000313" key="7">
    <source>
        <dbReference type="Proteomes" id="UP001209083"/>
    </source>
</evidence>
<keyword evidence="2" id="KW-0067">ATP-binding</keyword>
<evidence type="ECO:0000256" key="3">
    <source>
        <dbReference type="SAM" id="MobiDB-lite"/>
    </source>
</evidence>
<evidence type="ECO:0000256" key="1">
    <source>
        <dbReference type="ARBA" id="ARBA00022741"/>
    </source>
</evidence>
<dbReference type="InterPro" id="IPR011545">
    <property type="entry name" value="DEAD/DEAH_box_helicase_dom"/>
</dbReference>
<dbReference type="CDD" id="cd17923">
    <property type="entry name" value="DEXHc_Hrq1-like"/>
    <property type="match status" value="1"/>
</dbReference>
<dbReference type="Pfam" id="PF00271">
    <property type="entry name" value="Helicase_C"/>
    <property type="match status" value="1"/>
</dbReference>
<feature type="region of interest" description="Disordered" evidence="3">
    <location>
        <begin position="770"/>
        <end position="825"/>
    </location>
</feature>
<evidence type="ECO:0000259" key="4">
    <source>
        <dbReference type="PROSITE" id="PS51192"/>
    </source>
</evidence>
<feature type="compositionally biased region" description="Low complexity" evidence="3">
    <location>
        <begin position="810"/>
        <end position="825"/>
    </location>
</feature>
<dbReference type="Pfam" id="PF22982">
    <property type="entry name" value="WHD_HRQ1"/>
    <property type="match status" value="1"/>
</dbReference>
<gene>
    <name evidence="6" type="ORF">LWF01_13205</name>
</gene>
<dbReference type="GO" id="GO:0004386">
    <property type="term" value="F:helicase activity"/>
    <property type="evidence" value="ECO:0007669"/>
    <property type="project" value="UniProtKB-KW"/>
</dbReference>
<accession>A0ABY8QQ03</accession>
<feature type="domain" description="Helicase C-terminal" evidence="5">
    <location>
        <begin position="289"/>
        <end position="442"/>
    </location>
</feature>
<dbReference type="InterPro" id="IPR018973">
    <property type="entry name" value="MZB"/>
</dbReference>
<dbReference type="Proteomes" id="UP001209083">
    <property type="component" value="Chromosome"/>
</dbReference>
<dbReference type="SMART" id="SM00487">
    <property type="entry name" value="DEXDc"/>
    <property type="match status" value="1"/>
</dbReference>